<protein>
    <submittedName>
        <fullName evidence="2">Uncharacterized protein</fullName>
    </submittedName>
</protein>
<gene>
    <name evidence="2" type="ORF">GS601_14565</name>
</gene>
<feature type="compositionally biased region" description="Basic and acidic residues" evidence="1">
    <location>
        <begin position="58"/>
        <end position="69"/>
    </location>
</feature>
<dbReference type="RefSeq" id="WP_162424024.1">
    <property type="nucleotide sequence ID" value="NZ_WVIE01000016.1"/>
</dbReference>
<feature type="region of interest" description="Disordered" evidence="1">
    <location>
        <begin position="49"/>
        <end position="69"/>
    </location>
</feature>
<name>A0A8J8CM98_9CYAN</name>
<sequence length="151" mass="16865">MIQLRSILTILFLSFCLFGSIAFSNDVSVVSLAAITPPEAQNIINNSDSAQEAGQRLKSSDSFEKVRDRKALNTAEEVTDRFEANQSDRRDPLVSHTQNKLEEFAENVKEKLNLDEPIPQSTKDFGNDLKSKANETLGRSKGEPGYYQNPQ</sequence>
<keyword evidence="3" id="KW-1185">Reference proteome</keyword>
<evidence type="ECO:0000256" key="1">
    <source>
        <dbReference type="SAM" id="MobiDB-lite"/>
    </source>
</evidence>
<evidence type="ECO:0000313" key="2">
    <source>
        <dbReference type="EMBL" id="NDJ18500.1"/>
    </source>
</evidence>
<dbReference type="AlphaFoldDB" id="A0A8J8CM98"/>
<dbReference type="EMBL" id="WVIE01000016">
    <property type="protein sequence ID" value="NDJ18500.1"/>
    <property type="molecule type" value="Genomic_DNA"/>
</dbReference>
<feature type="region of interest" description="Disordered" evidence="1">
    <location>
        <begin position="111"/>
        <end position="151"/>
    </location>
</feature>
<accession>A0A8J8CM98</accession>
<proteinExistence type="predicted"/>
<reference evidence="2" key="1">
    <citation type="submission" date="2019-12" db="EMBL/GenBank/DDBJ databases">
        <title>High-Quality draft genome sequences of three cyanobacteria isolated from the limestone walls of the Old Cathedral of Coimbra.</title>
        <authorList>
            <person name="Tiago I."/>
            <person name="Soares F."/>
            <person name="Portugal A."/>
        </authorList>
    </citation>
    <scope>NUCLEOTIDE SEQUENCE</scope>
    <source>
        <strain evidence="2">A</strain>
    </source>
</reference>
<feature type="compositionally biased region" description="Basic and acidic residues" evidence="1">
    <location>
        <begin position="125"/>
        <end position="142"/>
    </location>
</feature>
<comment type="caution">
    <text evidence="2">The sequence shown here is derived from an EMBL/GenBank/DDBJ whole genome shotgun (WGS) entry which is preliminary data.</text>
</comment>
<organism evidence="2 3">
    <name type="scientific">Myxacorys almedinensis A</name>
    <dbReference type="NCBI Taxonomy" id="2690445"/>
    <lineage>
        <taxon>Bacteria</taxon>
        <taxon>Bacillati</taxon>
        <taxon>Cyanobacteriota</taxon>
        <taxon>Cyanophyceae</taxon>
        <taxon>Leptolyngbyales</taxon>
        <taxon>Leptolyngbyaceae</taxon>
        <taxon>Myxacorys</taxon>
        <taxon>Myxacorys almedinensis</taxon>
    </lineage>
</organism>
<evidence type="ECO:0000313" key="3">
    <source>
        <dbReference type="Proteomes" id="UP000646053"/>
    </source>
</evidence>
<dbReference type="Proteomes" id="UP000646053">
    <property type="component" value="Unassembled WGS sequence"/>
</dbReference>